<comment type="caution">
    <text evidence="1">The sequence shown here is derived from an EMBL/GenBank/DDBJ whole genome shotgun (WGS) entry which is preliminary data.</text>
</comment>
<dbReference type="OrthoDB" id="9957165at2"/>
<accession>A0A4V1LTA1</accession>
<dbReference type="Proteomes" id="UP000290287">
    <property type="component" value="Unassembled WGS sequence"/>
</dbReference>
<name>A0A4V1LTA1_9GAMM</name>
<gene>
    <name evidence="1" type="ORF">CS022_02500</name>
</gene>
<dbReference type="RefSeq" id="WP_129120948.1">
    <property type="nucleotide sequence ID" value="NZ_PEIB01000002.1"/>
</dbReference>
<dbReference type="EMBL" id="PEIB01000002">
    <property type="protein sequence ID" value="RXJ74478.1"/>
    <property type="molecule type" value="Genomic_DNA"/>
</dbReference>
<evidence type="ECO:0000313" key="1">
    <source>
        <dbReference type="EMBL" id="RXJ74478.1"/>
    </source>
</evidence>
<dbReference type="AlphaFoldDB" id="A0A4V1LTA1"/>
<sequence>MAEFAFVNEFVLSDGLRTLKCAFFLETIRRVSMKRSNLVLIIAIFSSSAFGWQLIEQDEADLPTVYIRVECNSAEQLIIASHPLANEYYDIYGQPHETLDKAARISCQETPNIELQ</sequence>
<keyword evidence="2" id="KW-1185">Reference proteome</keyword>
<organism evidence="1 2">
    <name type="scientific">Veronia nyctiphanis</name>
    <dbReference type="NCBI Taxonomy" id="1278244"/>
    <lineage>
        <taxon>Bacteria</taxon>
        <taxon>Pseudomonadati</taxon>
        <taxon>Pseudomonadota</taxon>
        <taxon>Gammaproteobacteria</taxon>
        <taxon>Vibrionales</taxon>
        <taxon>Vibrionaceae</taxon>
        <taxon>Veronia</taxon>
    </lineage>
</organism>
<proteinExistence type="predicted"/>
<evidence type="ECO:0000313" key="2">
    <source>
        <dbReference type="Proteomes" id="UP000290287"/>
    </source>
</evidence>
<reference evidence="1 2" key="1">
    <citation type="submission" date="2017-10" db="EMBL/GenBank/DDBJ databases">
        <title>Nyctiphanis sp. nov., isolated from the stomach of the euphausiid Nyctiphanes simplex (Hansen, 1911) in the Gulf of California.</title>
        <authorList>
            <person name="Gomez-Gil B."/>
            <person name="Aguilar-Mendez M."/>
            <person name="Lopez-Cortes A."/>
            <person name="Gomez-Gutierrez J."/>
            <person name="Roque A."/>
            <person name="Lang E."/>
            <person name="Gonzalez-Castillo A."/>
        </authorList>
    </citation>
    <scope>NUCLEOTIDE SEQUENCE [LARGE SCALE GENOMIC DNA]</scope>
    <source>
        <strain evidence="1 2">CAIM 600</strain>
    </source>
</reference>
<protein>
    <submittedName>
        <fullName evidence="1">Uncharacterized protein</fullName>
    </submittedName>
</protein>